<reference evidence="1" key="1">
    <citation type="submission" date="2021-01" db="EMBL/GenBank/DDBJ databases">
        <authorList>
            <person name="Corre E."/>
            <person name="Pelletier E."/>
            <person name="Niang G."/>
            <person name="Scheremetjew M."/>
            <person name="Finn R."/>
            <person name="Kale V."/>
            <person name="Holt S."/>
            <person name="Cochrane G."/>
            <person name="Meng A."/>
            <person name="Brown T."/>
            <person name="Cohen L."/>
        </authorList>
    </citation>
    <scope>NUCLEOTIDE SEQUENCE</scope>
    <source>
        <strain evidence="1">CCMP1756</strain>
    </source>
</reference>
<dbReference type="InterPro" id="IPR047324">
    <property type="entry name" value="LbH_gamma_CA-like"/>
</dbReference>
<dbReference type="AlphaFoldDB" id="A0A7S4A588"/>
<evidence type="ECO:0000313" key="2">
    <source>
        <dbReference type="EMBL" id="CAH0371518.1"/>
    </source>
</evidence>
<keyword evidence="3" id="KW-1185">Reference proteome</keyword>
<dbReference type="Proteomes" id="UP000789595">
    <property type="component" value="Unassembled WGS sequence"/>
</dbReference>
<evidence type="ECO:0008006" key="4">
    <source>
        <dbReference type="Google" id="ProtNLM"/>
    </source>
</evidence>
<name>A0A7S4A588_9STRA</name>
<dbReference type="InterPro" id="IPR050484">
    <property type="entry name" value="Transf_Hexapept/Carb_Anhydrase"/>
</dbReference>
<accession>A0A7S4A588</accession>
<gene>
    <name evidence="1" type="ORF">PCAL00307_LOCUS19479</name>
    <name evidence="2" type="ORF">PECAL_3P14670</name>
</gene>
<protein>
    <recommendedName>
        <fullName evidence="4">Dynactin subunit 6</fullName>
    </recommendedName>
</protein>
<evidence type="ECO:0000313" key="1">
    <source>
        <dbReference type="EMBL" id="CAE0704031.1"/>
    </source>
</evidence>
<dbReference type="EMBL" id="HBIW01022600">
    <property type="protein sequence ID" value="CAE0704031.1"/>
    <property type="molecule type" value="Transcribed_RNA"/>
</dbReference>
<proteinExistence type="predicted"/>
<dbReference type="SUPFAM" id="SSF51161">
    <property type="entry name" value="Trimeric LpxA-like enzymes"/>
    <property type="match status" value="1"/>
</dbReference>
<reference evidence="2" key="2">
    <citation type="submission" date="2021-11" db="EMBL/GenBank/DDBJ databases">
        <authorList>
            <consortium name="Genoscope - CEA"/>
            <person name="William W."/>
        </authorList>
    </citation>
    <scope>NUCLEOTIDE SEQUENCE</scope>
</reference>
<organism evidence="1">
    <name type="scientific">Pelagomonas calceolata</name>
    <dbReference type="NCBI Taxonomy" id="35677"/>
    <lineage>
        <taxon>Eukaryota</taxon>
        <taxon>Sar</taxon>
        <taxon>Stramenopiles</taxon>
        <taxon>Ochrophyta</taxon>
        <taxon>Pelagophyceae</taxon>
        <taxon>Pelagomonadales</taxon>
        <taxon>Pelagomonadaceae</taxon>
        <taxon>Pelagomonas</taxon>
    </lineage>
</organism>
<evidence type="ECO:0000313" key="3">
    <source>
        <dbReference type="Proteomes" id="UP000789595"/>
    </source>
</evidence>
<dbReference type="Gene3D" id="2.160.10.10">
    <property type="entry name" value="Hexapeptide repeat proteins"/>
    <property type="match status" value="1"/>
</dbReference>
<dbReference type="PANTHER" id="PTHR13061:SF29">
    <property type="entry name" value="GAMMA CARBONIC ANHYDRASE-LIKE 1, MITOCHONDRIAL-RELATED"/>
    <property type="match status" value="1"/>
</dbReference>
<dbReference type="InterPro" id="IPR011004">
    <property type="entry name" value="Trimer_LpxA-like_sf"/>
</dbReference>
<dbReference type="OrthoDB" id="25818at2759"/>
<dbReference type="CDD" id="cd04645">
    <property type="entry name" value="LbH_gamma_CA_like"/>
    <property type="match status" value="1"/>
</dbReference>
<dbReference type="EMBL" id="CAKKNE010000003">
    <property type="protein sequence ID" value="CAH0371518.1"/>
    <property type="molecule type" value="Genomic_DNA"/>
</dbReference>
<dbReference type="PANTHER" id="PTHR13061">
    <property type="entry name" value="DYNACTIN SUBUNIT P25"/>
    <property type="match status" value="1"/>
</dbReference>
<sequence length="216" mass="22179">MLATAVPAAARRLVARPPAAARRRLSSSAVSRHRPMMKYGDRRPVAANDAFVAPNATVVGRVELRDEASVWYGAVVRGDHADVSIGSVVNVQDRVVIETVASLDSGFPASVSVGDYTSVGAGSCLKSCVVEHTVDIGEGCIIDQGAVVQNTVILEPGTVVPAGALITSGGRWAGNPAQLIAPLPEEAAAAIVAKAEAKRVEADNAHGEYDPPAGAP</sequence>